<dbReference type="Proteomes" id="UP000035763">
    <property type="component" value="Unassembled WGS sequence"/>
</dbReference>
<dbReference type="EMBL" id="CAJA01000162">
    <property type="protein sequence ID" value="CCH73217.1"/>
    <property type="molecule type" value="Genomic_DNA"/>
</dbReference>
<organism evidence="1 2">
    <name type="scientific">Nostocoides australiense Ben110</name>
    <dbReference type="NCBI Taxonomy" id="1193182"/>
    <lineage>
        <taxon>Bacteria</taxon>
        <taxon>Bacillati</taxon>
        <taxon>Actinomycetota</taxon>
        <taxon>Actinomycetes</taxon>
        <taxon>Micrococcales</taxon>
        <taxon>Intrasporangiaceae</taxon>
        <taxon>Nostocoides</taxon>
    </lineage>
</organism>
<reference evidence="1 2" key="1">
    <citation type="journal article" date="2013" name="ISME J.">
        <title>A metabolic model for members of the genus Tetrasphaera involved in enhanced biological phosphorus removal.</title>
        <authorList>
            <person name="Kristiansen R."/>
            <person name="Nguyen H.T.T."/>
            <person name="Saunders A.M."/>
            <person name="Nielsen J.L."/>
            <person name="Wimmer R."/>
            <person name="Le V.Q."/>
            <person name="McIlroy S.J."/>
            <person name="Petrovski S."/>
            <person name="Seviour R.J."/>
            <person name="Calteau A."/>
            <person name="Nielsen K.L."/>
            <person name="Nielsen P.H."/>
        </authorList>
    </citation>
    <scope>NUCLEOTIDE SEQUENCE [LARGE SCALE GENOMIC DNA]</scope>
    <source>
        <strain evidence="1 2">Ben110</strain>
    </source>
</reference>
<name>W6JVY1_9MICO</name>
<dbReference type="AlphaFoldDB" id="W6JVY1"/>
<dbReference type="OrthoDB" id="5116373at2"/>
<protein>
    <submittedName>
        <fullName evidence="1">Uncharacterized protein</fullName>
    </submittedName>
</protein>
<evidence type="ECO:0000313" key="2">
    <source>
        <dbReference type="Proteomes" id="UP000035763"/>
    </source>
</evidence>
<evidence type="ECO:0000313" key="1">
    <source>
        <dbReference type="EMBL" id="CCH73217.1"/>
    </source>
</evidence>
<gene>
    <name evidence="1" type="ORF">BN11_2440001</name>
</gene>
<proteinExistence type="predicted"/>
<sequence length="64" mass="6627">MSPSATSRSIDPRLARGALVKENAVPSAIASELTRLAPRNIVILGGPASVSSDVALALRQFVAR</sequence>
<accession>W6JVY1</accession>
<keyword evidence="2" id="KW-1185">Reference proteome</keyword>
<comment type="caution">
    <text evidence="1">The sequence shown here is derived from an EMBL/GenBank/DDBJ whole genome shotgun (WGS) entry which is preliminary data.</text>
</comment>